<sequence length="400" mass="44123">MANKYDVAVIGAGMIGSLTASLLAQNNLSVALIDPSNGCITLSSPPCYDTRVSAISAASQALIEKADVWHRIPKDRLLPYRKMDVWDGLGTSNIQFQAETLGVPALGCMVENAVLSDALNKKNDSLHKIHAYFGEKVVKFQHQDDLIAITLSSGKKIQSQLMIAADGAHSFVRKEAGFVCREWDYGHNAIVSTIEIDRSHENTAWQAFGDEGILAFLPLPSVAGRYFASIVWSVPPKESELLCSLDEAGFCQRLSYALSERFTVLAELSSRQSIPLKQRHATEYVKDRIALVGDAAHTIHPLAGQGANIGFADVKALVDVVSNAYKREDDIGRSIVLRRYQRARMLNNLQMTAGMETFKRLYATQTPLIVQMRNLGMNFINHNSTIKRLVVDRAFGDRKA</sequence>
<name>A0ABT4JUS8_9GAMM</name>
<dbReference type="PRINTS" id="PR00420">
    <property type="entry name" value="RNGMNOXGNASE"/>
</dbReference>
<keyword evidence="9" id="KW-0830">Ubiquinone</keyword>
<reference evidence="9" key="1">
    <citation type="submission" date="2022-12" db="EMBL/GenBank/DDBJ databases">
        <title>Marinomonas 15G1-11 sp. nov, isolated from marine algae.</title>
        <authorList>
            <person name="Butt M."/>
            <person name="Choi D.G."/>
            <person name="Kim J.M."/>
            <person name="Lee J.K."/>
            <person name="Baek J.H."/>
            <person name="Jeon C.O."/>
        </authorList>
    </citation>
    <scope>NUCLEOTIDE SEQUENCE</scope>
    <source>
        <strain evidence="9">15G1-11</strain>
    </source>
</reference>
<keyword evidence="7" id="KW-0503">Monooxygenase</keyword>
<dbReference type="SUPFAM" id="SSF51905">
    <property type="entry name" value="FAD/NAD(P)-binding domain"/>
    <property type="match status" value="1"/>
</dbReference>
<dbReference type="PANTHER" id="PTHR43876">
    <property type="entry name" value="UBIQUINONE BIOSYNTHESIS MONOOXYGENASE COQ6, MITOCHONDRIAL"/>
    <property type="match status" value="1"/>
</dbReference>
<dbReference type="PROSITE" id="PS01304">
    <property type="entry name" value="UBIH"/>
    <property type="match status" value="1"/>
</dbReference>
<comment type="pathway">
    <text evidence="2">Cofactor biosynthesis; ubiquinone biosynthesis.</text>
</comment>
<dbReference type="PANTHER" id="PTHR43876:SF7">
    <property type="entry name" value="UBIQUINONE BIOSYNTHESIS MONOOXYGENASE COQ6, MITOCHONDRIAL"/>
    <property type="match status" value="1"/>
</dbReference>
<dbReference type="NCBIfam" id="TIGR01988">
    <property type="entry name" value="Ubi-OHases"/>
    <property type="match status" value="1"/>
</dbReference>
<dbReference type="Gene3D" id="3.50.50.60">
    <property type="entry name" value="FAD/NAD(P)-binding domain"/>
    <property type="match status" value="2"/>
</dbReference>
<comment type="caution">
    <text evidence="9">The sequence shown here is derived from an EMBL/GenBank/DDBJ whole genome shotgun (WGS) entry which is preliminary data.</text>
</comment>
<evidence type="ECO:0000313" key="10">
    <source>
        <dbReference type="Proteomes" id="UP001149719"/>
    </source>
</evidence>
<comment type="similarity">
    <text evidence="3">Belongs to the UbiH/COQ6 family.</text>
</comment>
<evidence type="ECO:0000259" key="8">
    <source>
        <dbReference type="Pfam" id="PF01494"/>
    </source>
</evidence>
<dbReference type="InterPro" id="IPR018168">
    <property type="entry name" value="Ubi_Hdrlase_CS"/>
</dbReference>
<gene>
    <name evidence="9" type="ORF">O1D97_10710</name>
</gene>
<keyword evidence="5" id="KW-0274">FAD</keyword>
<evidence type="ECO:0000256" key="2">
    <source>
        <dbReference type="ARBA" id="ARBA00004749"/>
    </source>
</evidence>
<dbReference type="Proteomes" id="UP001149719">
    <property type="component" value="Unassembled WGS sequence"/>
</dbReference>
<dbReference type="EMBL" id="JAPUBN010000016">
    <property type="protein sequence ID" value="MCZ2722105.1"/>
    <property type="molecule type" value="Genomic_DNA"/>
</dbReference>
<evidence type="ECO:0000313" key="9">
    <source>
        <dbReference type="EMBL" id="MCZ2722105.1"/>
    </source>
</evidence>
<dbReference type="InterPro" id="IPR002938">
    <property type="entry name" value="FAD-bd"/>
</dbReference>
<evidence type="ECO:0000256" key="3">
    <source>
        <dbReference type="ARBA" id="ARBA00005349"/>
    </source>
</evidence>
<proteinExistence type="inferred from homology"/>
<dbReference type="InterPro" id="IPR036188">
    <property type="entry name" value="FAD/NAD-bd_sf"/>
</dbReference>
<comment type="cofactor">
    <cofactor evidence="1">
        <name>FAD</name>
        <dbReference type="ChEBI" id="CHEBI:57692"/>
    </cofactor>
</comment>
<accession>A0ABT4JUS8</accession>
<keyword evidence="10" id="KW-1185">Reference proteome</keyword>
<keyword evidence="4" id="KW-0285">Flavoprotein</keyword>
<evidence type="ECO:0000256" key="6">
    <source>
        <dbReference type="ARBA" id="ARBA00023002"/>
    </source>
</evidence>
<evidence type="ECO:0000256" key="7">
    <source>
        <dbReference type="ARBA" id="ARBA00023033"/>
    </source>
</evidence>
<organism evidence="9 10">
    <name type="scientific">Marinomonas phaeophyticola</name>
    <dbReference type="NCBI Taxonomy" id="3004091"/>
    <lineage>
        <taxon>Bacteria</taxon>
        <taxon>Pseudomonadati</taxon>
        <taxon>Pseudomonadota</taxon>
        <taxon>Gammaproteobacteria</taxon>
        <taxon>Oceanospirillales</taxon>
        <taxon>Oceanospirillaceae</taxon>
        <taxon>Marinomonas</taxon>
    </lineage>
</organism>
<protein>
    <submittedName>
        <fullName evidence="9">UbiH/UbiF/VisC/COQ6 family ubiquinone biosynthesis hydroxylase</fullName>
    </submittedName>
</protein>
<dbReference type="InterPro" id="IPR051205">
    <property type="entry name" value="UbiH/COQ6_monooxygenase"/>
</dbReference>
<evidence type="ECO:0000256" key="1">
    <source>
        <dbReference type="ARBA" id="ARBA00001974"/>
    </source>
</evidence>
<dbReference type="RefSeq" id="WP_269125482.1">
    <property type="nucleotide sequence ID" value="NZ_JAPUBN010000016.1"/>
</dbReference>
<keyword evidence="6" id="KW-0560">Oxidoreductase</keyword>
<evidence type="ECO:0000256" key="4">
    <source>
        <dbReference type="ARBA" id="ARBA00022630"/>
    </source>
</evidence>
<dbReference type="InterPro" id="IPR010971">
    <property type="entry name" value="UbiH/COQ6"/>
</dbReference>
<dbReference type="Pfam" id="PF01494">
    <property type="entry name" value="FAD_binding_3"/>
    <property type="match status" value="1"/>
</dbReference>
<evidence type="ECO:0000256" key="5">
    <source>
        <dbReference type="ARBA" id="ARBA00022827"/>
    </source>
</evidence>
<feature type="domain" description="FAD-binding" evidence="8">
    <location>
        <begin position="4"/>
        <end position="326"/>
    </location>
</feature>